<dbReference type="PROSITE" id="PS00028">
    <property type="entry name" value="ZINC_FINGER_C2H2_1"/>
    <property type="match status" value="1"/>
</dbReference>
<dbReference type="InterPro" id="IPR051083">
    <property type="entry name" value="GrpII_Intron_Splice-Mob/Def"/>
</dbReference>
<dbReference type="InterPro" id="IPR043502">
    <property type="entry name" value="DNA/RNA_pol_sf"/>
</dbReference>
<dbReference type="EMBL" id="JHEG04000001">
    <property type="protein sequence ID" value="KAF3889967.1"/>
    <property type="molecule type" value="Genomic_DNA"/>
</dbReference>
<dbReference type="CDD" id="cd00085">
    <property type="entry name" value="HNHc"/>
    <property type="match status" value="1"/>
</dbReference>
<dbReference type="SUPFAM" id="SSF56672">
    <property type="entry name" value="DNA/RNA polymerases"/>
    <property type="match status" value="1"/>
</dbReference>
<dbReference type="PANTHER" id="PTHR34047:SF8">
    <property type="entry name" value="PROTEIN YKFC"/>
    <property type="match status" value="1"/>
</dbReference>
<evidence type="ECO:0000259" key="1">
    <source>
        <dbReference type="PROSITE" id="PS50878"/>
    </source>
</evidence>
<keyword evidence="3" id="KW-1185">Reference proteome</keyword>
<dbReference type="InterPro" id="IPR013087">
    <property type="entry name" value="Znf_C2H2_type"/>
</dbReference>
<feature type="domain" description="Reverse transcriptase" evidence="1">
    <location>
        <begin position="88"/>
        <end position="329"/>
    </location>
</feature>
<reference evidence="2" key="1">
    <citation type="journal article" date="2015" name="Genome Announc.">
        <title>Draft Genome Sequence of Tolypothrix boutellei Strain VB521301.</title>
        <authorList>
            <person name="Chandrababunaidu M.M."/>
            <person name="Singh D."/>
            <person name="Sen D."/>
            <person name="Bhan S."/>
            <person name="Das S."/>
            <person name="Gupta A."/>
            <person name="Adhikary S.P."/>
            <person name="Tripathy S."/>
        </authorList>
    </citation>
    <scope>NUCLEOTIDE SEQUENCE</scope>
    <source>
        <strain evidence="2">VB521301</strain>
    </source>
</reference>
<proteinExistence type="predicted"/>
<dbReference type="InterPro" id="IPR013597">
    <property type="entry name" value="Mat_intron_G2"/>
</dbReference>
<dbReference type="InterPro" id="IPR000477">
    <property type="entry name" value="RT_dom"/>
</dbReference>
<dbReference type="CDD" id="cd01651">
    <property type="entry name" value="RT_G2_intron"/>
    <property type="match status" value="1"/>
</dbReference>
<organism evidence="2 3">
    <name type="scientific">Tolypothrix bouteillei VB521301</name>
    <dbReference type="NCBI Taxonomy" id="1479485"/>
    <lineage>
        <taxon>Bacteria</taxon>
        <taxon>Bacillati</taxon>
        <taxon>Cyanobacteriota</taxon>
        <taxon>Cyanophyceae</taxon>
        <taxon>Nostocales</taxon>
        <taxon>Tolypothrichaceae</taxon>
        <taxon>Tolypothrix</taxon>
    </lineage>
</organism>
<dbReference type="AlphaFoldDB" id="A0A8S9TD94"/>
<dbReference type="OrthoDB" id="468044at2"/>
<dbReference type="PANTHER" id="PTHR34047">
    <property type="entry name" value="NUCLEAR INTRON MATURASE 1, MITOCHONDRIAL-RELATED"/>
    <property type="match status" value="1"/>
</dbReference>
<dbReference type="InterPro" id="IPR003615">
    <property type="entry name" value="HNH_nuc"/>
</dbReference>
<reference evidence="2" key="2">
    <citation type="submission" date="2019-11" db="EMBL/GenBank/DDBJ databases">
        <title>Improved Assembly of Tolypothrix boutellei genome.</title>
        <authorList>
            <person name="Sarangi A.N."/>
            <person name="Mukherjee M."/>
            <person name="Ghosh S."/>
            <person name="Singh D."/>
            <person name="Das A."/>
            <person name="Kant S."/>
            <person name="Prusty A."/>
            <person name="Tripathy S."/>
        </authorList>
    </citation>
    <scope>NUCLEOTIDE SEQUENCE</scope>
    <source>
        <strain evidence="2">VB521301</strain>
    </source>
</reference>
<protein>
    <submittedName>
        <fullName evidence="2">RNA-dependent DNA polymerase</fullName>
    </submittedName>
</protein>
<gene>
    <name evidence="2" type="ORF">DA73_0400034260</name>
</gene>
<dbReference type="Pfam" id="PF08388">
    <property type="entry name" value="GIIM"/>
    <property type="match status" value="1"/>
</dbReference>
<dbReference type="PROSITE" id="PS50878">
    <property type="entry name" value="RT_POL"/>
    <property type="match status" value="1"/>
</dbReference>
<evidence type="ECO:0000313" key="2">
    <source>
        <dbReference type="EMBL" id="KAF3889967.1"/>
    </source>
</evidence>
<evidence type="ECO:0000313" key="3">
    <source>
        <dbReference type="Proteomes" id="UP000029738"/>
    </source>
</evidence>
<accession>A0A8S9TD94</accession>
<sequence length="544" mass="62748">MIRHSSNTSESWKTLAWKKFRANLFRLQRRVFKAVRVGDKRKARQLQKLILKSRAARFLAIRQVTQLNAGKKTPGIDGKTALTHEERFSLELLLRQLNWYHKKLRQIPIPKKDGSIRYLKIPTIADRAWQCLAKFALEPAHEATFHANSYGFRTGRSAHDAQKQVFDHLKSKSNGINKRILELDVEKCFDRINHSSIMSNLIAPLGLKLGIFRCLKAGINPEFPEQGTCQGGVVSPLLANIALNGIEEIHKYHVNRGRKITATTLEKDIVNACVRYADDAVFFLRPEDDEKQILDSISQFLAKRGLKVSEKKTKLTASTSGFDFLGWHFKVQQNGKFRSSPSEENFKAFRKKVKKIVNNSNYGANEKAKKLAPIVRGWRQYHKFCKMDGSKFSLYYVQYRTYKVFNKETKQDCLSSKKLLDKAFPSVPYSENRHIKVKRNKSPFDGDLVYWSERNSKLYDGMTSRLLRKQSHTCGYCGHKLTSEEKVNLHHFDGNHGNWKDSNLTAVHESCHDYLHMKQKGKETTLITQVGLEVTEEYLENNPR</sequence>
<dbReference type="Pfam" id="PF13655">
    <property type="entry name" value="RVT_N"/>
    <property type="match status" value="1"/>
</dbReference>
<dbReference type="Proteomes" id="UP000029738">
    <property type="component" value="Unassembled WGS sequence"/>
</dbReference>
<comment type="caution">
    <text evidence="2">The sequence shown here is derived from an EMBL/GenBank/DDBJ whole genome shotgun (WGS) entry which is preliminary data.</text>
</comment>
<dbReference type="InterPro" id="IPR025960">
    <property type="entry name" value="RVT_N"/>
</dbReference>
<name>A0A8S9TD94_9CYAN</name>
<dbReference type="SMART" id="SM00507">
    <property type="entry name" value="HNHc"/>
    <property type="match status" value="1"/>
</dbReference>
<dbReference type="RefSeq" id="WP_082051857.1">
    <property type="nucleotide sequence ID" value="NZ_JHEG04000001.1"/>
</dbReference>
<dbReference type="Pfam" id="PF00078">
    <property type="entry name" value="RVT_1"/>
    <property type="match status" value="1"/>
</dbReference>